<proteinExistence type="predicted"/>
<dbReference type="InterPro" id="IPR016071">
    <property type="entry name" value="Staphylococal_nuclease_OB-fold"/>
</dbReference>
<dbReference type="PROSITE" id="PS01123">
    <property type="entry name" value="TNASE_1"/>
    <property type="match status" value="1"/>
</dbReference>
<name>A0A839QPF3_9MICO</name>
<dbReference type="EC" id="3.1.31.1" evidence="3"/>
<dbReference type="RefSeq" id="WP_183374057.1">
    <property type="nucleotide sequence ID" value="NZ_CBCSFZ010000008.1"/>
</dbReference>
<evidence type="ECO:0000313" key="4">
    <source>
        <dbReference type="Proteomes" id="UP000568050"/>
    </source>
</evidence>
<dbReference type="AlphaFoldDB" id="A0A839QPF3"/>
<reference evidence="3 4" key="1">
    <citation type="submission" date="2020-08" db="EMBL/GenBank/DDBJ databases">
        <title>Sequencing the genomes of 1000 actinobacteria strains.</title>
        <authorList>
            <person name="Klenk H.-P."/>
        </authorList>
    </citation>
    <scope>NUCLEOTIDE SEQUENCE [LARGE SCALE GENOMIC DNA]</scope>
    <source>
        <strain evidence="3 4">DSM 23040</strain>
    </source>
</reference>
<dbReference type="GO" id="GO:1990599">
    <property type="term" value="F:3' overhang single-stranded DNA endodeoxyribonuclease activity"/>
    <property type="evidence" value="ECO:0007669"/>
    <property type="project" value="UniProtKB-EC"/>
</dbReference>
<dbReference type="Proteomes" id="UP000568050">
    <property type="component" value="Unassembled WGS sequence"/>
</dbReference>
<feature type="compositionally biased region" description="Basic and acidic residues" evidence="1">
    <location>
        <begin position="260"/>
        <end position="280"/>
    </location>
</feature>
<comment type="caution">
    <text evidence="3">The sequence shown here is derived from an EMBL/GenBank/DDBJ whole genome shotgun (WGS) entry which is preliminary data.</text>
</comment>
<evidence type="ECO:0000256" key="1">
    <source>
        <dbReference type="SAM" id="MobiDB-lite"/>
    </source>
</evidence>
<dbReference type="SUPFAM" id="SSF50199">
    <property type="entry name" value="Staphylococcal nuclease"/>
    <property type="match status" value="1"/>
</dbReference>
<dbReference type="PROSITE" id="PS50830">
    <property type="entry name" value="TNASE_3"/>
    <property type="match status" value="1"/>
</dbReference>
<evidence type="ECO:0000313" key="3">
    <source>
        <dbReference type="EMBL" id="MBB3022194.1"/>
    </source>
</evidence>
<protein>
    <submittedName>
        <fullName evidence="3">Micrococcal nuclease</fullName>
        <ecNumber evidence="3">3.1.31.1</ecNumber>
    </submittedName>
</protein>
<gene>
    <name evidence="3" type="ORF">FHX50_000442</name>
</gene>
<dbReference type="Pfam" id="PF00565">
    <property type="entry name" value="SNase"/>
    <property type="match status" value="1"/>
</dbReference>
<dbReference type="Gene3D" id="2.40.50.90">
    <property type="match status" value="1"/>
</dbReference>
<organism evidence="3 4">
    <name type="scientific">Helcobacillus massiliensis</name>
    <dbReference type="NCBI Taxonomy" id="521392"/>
    <lineage>
        <taxon>Bacteria</taxon>
        <taxon>Bacillati</taxon>
        <taxon>Actinomycetota</taxon>
        <taxon>Actinomycetes</taxon>
        <taxon>Micrococcales</taxon>
        <taxon>Dermabacteraceae</taxon>
        <taxon>Helcobacillus</taxon>
    </lineage>
</organism>
<dbReference type="EMBL" id="JACHWP010000001">
    <property type="protein sequence ID" value="MBB3022194.1"/>
    <property type="molecule type" value="Genomic_DNA"/>
</dbReference>
<dbReference type="InterPro" id="IPR035437">
    <property type="entry name" value="SNase_OB-fold_sf"/>
</dbReference>
<feature type="compositionally biased region" description="Basic and acidic residues" evidence="1">
    <location>
        <begin position="317"/>
        <end position="337"/>
    </location>
</feature>
<evidence type="ECO:0000259" key="2">
    <source>
        <dbReference type="PROSITE" id="PS50830"/>
    </source>
</evidence>
<dbReference type="SMART" id="SM00318">
    <property type="entry name" value="SNc"/>
    <property type="match status" value="1"/>
</dbReference>
<feature type="compositionally biased region" description="Basic and acidic residues" evidence="1">
    <location>
        <begin position="296"/>
        <end position="308"/>
    </location>
</feature>
<sequence>MLTLLGALLFGMGVAGALELTRGGSDRTGTVISVIDGDTVIMSIAGEETTVRLLNVDTPETKDPNKPVQCMGPEAAEWLAQRLPAGTEVELEYDEERTDRYGRTLAAVSVGGSLINREIAEQGLGVAVSYEPNTQFFSTVRAGQKEAEEGKRGLFDPMVECSLPVQVQAAQASLSQIPPAAPTAASPAAAPAGADDILSSAETLVSAVAPGGNLVALGLGIYAADSLSGYRDAQHALISDEHQKATGRLRAVRADFDKREQVRRAEQARSSEARTVDEKSAAQSAPKRPAVQTPRPAKEEPTRPKESKPSAPAQQQPKREAPSTEKPRRSPKQEKPKPKQNKPTKSGKSSCVPYGPEIPYGADGGYTGKRYGMPGGKTFRKCR</sequence>
<dbReference type="GO" id="GO:0003676">
    <property type="term" value="F:nucleic acid binding"/>
    <property type="evidence" value="ECO:0007669"/>
    <property type="project" value="InterPro"/>
</dbReference>
<keyword evidence="3" id="KW-0378">Hydrolase</keyword>
<feature type="region of interest" description="Disordered" evidence="1">
    <location>
        <begin position="260"/>
        <end position="383"/>
    </location>
</feature>
<feature type="domain" description="TNase-like" evidence="2">
    <location>
        <begin position="25"/>
        <end position="157"/>
    </location>
</feature>
<keyword evidence="4" id="KW-1185">Reference proteome</keyword>
<accession>A0A839QPF3</accession>
<dbReference type="InterPro" id="IPR002071">
    <property type="entry name" value="Thermonucl_AS"/>
</dbReference>